<gene>
    <name evidence="4" type="ORF">JFN87_00740</name>
</gene>
<name>A0A940M4M1_9ACTN</name>
<dbReference type="GO" id="GO:0043856">
    <property type="term" value="F:anti-sigma factor antagonist activity"/>
    <property type="evidence" value="ECO:0007669"/>
    <property type="project" value="InterPro"/>
</dbReference>
<comment type="caution">
    <text evidence="4">The sequence shown here is derived from an EMBL/GenBank/DDBJ whole genome shotgun (WGS) entry which is preliminary data.</text>
</comment>
<accession>A0A940M4M1</accession>
<dbReference type="Pfam" id="PF01740">
    <property type="entry name" value="STAS"/>
    <property type="match status" value="1"/>
</dbReference>
<feature type="domain" description="STAS" evidence="3">
    <location>
        <begin position="16"/>
        <end position="103"/>
    </location>
</feature>
<dbReference type="InterPro" id="IPR003658">
    <property type="entry name" value="Anti-sigma_ant"/>
</dbReference>
<evidence type="ECO:0000256" key="2">
    <source>
        <dbReference type="RuleBase" id="RU003749"/>
    </source>
</evidence>
<dbReference type="RefSeq" id="WP_209337816.1">
    <property type="nucleotide sequence ID" value="NZ_JAGIQL010000002.1"/>
</dbReference>
<evidence type="ECO:0000256" key="1">
    <source>
        <dbReference type="ARBA" id="ARBA00009013"/>
    </source>
</evidence>
<evidence type="ECO:0000259" key="3">
    <source>
        <dbReference type="PROSITE" id="PS50801"/>
    </source>
</evidence>
<dbReference type="SUPFAM" id="SSF52091">
    <property type="entry name" value="SpoIIaa-like"/>
    <property type="match status" value="1"/>
</dbReference>
<dbReference type="PROSITE" id="PS50801">
    <property type="entry name" value="STAS"/>
    <property type="match status" value="1"/>
</dbReference>
<reference evidence="4" key="1">
    <citation type="submission" date="2021-03" db="EMBL/GenBank/DDBJ databases">
        <title>Whole genome sequence of Streptomyces bomunensis MMS17-BM035.</title>
        <authorList>
            <person name="Lee J.H."/>
        </authorList>
    </citation>
    <scope>NUCLEOTIDE SEQUENCE</scope>
    <source>
        <strain evidence="4">MMS17-BM035</strain>
    </source>
</reference>
<protein>
    <recommendedName>
        <fullName evidence="2">Anti-sigma factor antagonist</fullName>
    </recommendedName>
</protein>
<evidence type="ECO:0000313" key="5">
    <source>
        <dbReference type="Proteomes" id="UP000670475"/>
    </source>
</evidence>
<dbReference type="Proteomes" id="UP000670475">
    <property type="component" value="Unassembled WGS sequence"/>
</dbReference>
<dbReference type="PANTHER" id="PTHR33495">
    <property type="entry name" value="ANTI-SIGMA FACTOR ANTAGONIST TM_1081-RELATED-RELATED"/>
    <property type="match status" value="1"/>
</dbReference>
<proteinExistence type="inferred from homology"/>
<dbReference type="AlphaFoldDB" id="A0A940M4M1"/>
<dbReference type="InterPro" id="IPR002645">
    <property type="entry name" value="STAS_dom"/>
</dbReference>
<dbReference type="Gene3D" id="3.30.750.24">
    <property type="entry name" value="STAS domain"/>
    <property type="match status" value="1"/>
</dbReference>
<organism evidence="4 5">
    <name type="scientific">Streptomyces montanisoli</name>
    <dbReference type="NCBI Taxonomy" id="2798581"/>
    <lineage>
        <taxon>Bacteria</taxon>
        <taxon>Bacillati</taxon>
        <taxon>Actinomycetota</taxon>
        <taxon>Actinomycetes</taxon>
        <taxon>Kitasatosporales</taxon>
        <taxon>Streptomycetaceae</taxon>
        <taxon>Streptomyces</taxon>
    </lineage>
</organism>
<comment type="similarity">
    <text evidence="1 2">Belongs to the anti-sigma-factor antagonist family.</text>
</comment>
<sequence length="103" mass="11000">MSPLNISHHSTDRGPVLRVVGDLDHAQTTALRERIDDLVLGPGRRLVIELSGLDFCDSTGITALLAARRHAQAAGADMVLTGVPADTMRVLTTAGLDQVFTIR</sequence>
<dbReference type="CDD" id="cd07043">
    <property type="entry name" value="STAS_anti-anti-sigma_factors"/>
    <property type="match status" value="1"/>
</dbReference>
<dbReference type="EMBL" id="JAGIQL010000002">
    <property type="protein sequence ID" value="MBP0456029.1"/>
    <property type="molecule type" value="Genomic_DNA"/>
</dbReference>
<dbReference type="PANTHER" id="PTHR33495:SF2">
    <property type="entry name" value="ANTI-SIGMA FACTOR ANTAGONIST TM_1081-RELATED"/>
    <property type="match status" value="1"/>
</dbReference>
<evidence type="ECO:0000313" key="4">
    <source>
        <dbReference type="EMBL" id="MBP0456029.1"/>
    </source>
</evidence>
<dbReference type="NCBIfam" id="TIGR00377">
    <property type="entry name" value="ant_ant_sig"/>
    <property type="match status" value="1"/>
</dbReference>
<keyword evidence="5" id="KW-1185">Reference proteome</keyword>
<dbReference type="InterPro" id="IPR036513">
    <property type="entry name" value="STAS_dom_sf"/>
</dbReference>